<accession>A0ABD0QMV8</accession>
<comment type="caution">
    <text evidence="2">The sequence shown here is derived from an EMBL/GenBank/DDBJ whole genome shotgun (WGS) entry which is preliminary data.</text>
</comment>
<evidence type="ECO:0000313" key="3">
    <source>
        <dbReference type="Proteomes" id="UP001529510"/>
    </source>
</evidence>
<evidence type="ECO:0000256" key="1">
    <source>
        <dbReference type="ARBA" id="ARBA00023054"/>
    </source>
</evidence>
<organism evidence="2 3">
    <name type="scientific">Cirrhinus mrigala</name>
    <name type="common">Mrigala</name>
    <dbReference type="NCBI Taxonomy" id="683832"/>
    <lineage>
        <taxon>Eukaryota</taxon>
        <taxon>Metazoa</taxon>
        <taxon>Chordata</taxon>
        <taxon>Craniata</taxon>
        <taxon>Vertebrata</taxon>
        <taxon>Euteleostomi</taxon>
        <taxon>Actinopterygii</taxon>
        <taxon>Neopterygii</taxon>
        <taxon>Teleostei</taxon>
        <taxon>Ostariophysi</taxon>
        <taxon>Cypriniformes</taxon>
        <taxon>Cyprinidae</taxon>
        <taxon>Labeoninae</taxon>
        <taxon>Labeonini</taxon>
        <taxon>Cirrhinus</taxon>
    </lineage>
</organism>
<sequence>EREREERDETSLSRLEAVLFSKDREILRLLENVQRLQFTLQEVQDSSANQIAELERQLSYKSEAIE</sequence>
<protein>
    <submittedName>
        <fullName evidence="2">Uncharacterized protein</fullName>
    </submittedName>
</protein>
<dbReference type="PANTHER" id="PTHR14043:SF5">
    <property type="entry name" value="HOMEOBOX PROTEIN CUT-LIKE 2"/>
    <property type="match status" value="1"/>
</dbReference>
<gene>
    <name evidence="2" type="ORF">M9458_018980</name>
</gene>
<name>A0ABD0QMV8_CIRMR</name>
<proteinExistence type="predicted"/>
<feature type="non-terminal residue" evidence="2">
    <location>
        <position position="1"/>
    </location>
</feature>
<reference evidence="2 3" key="1">
    <citation type="submission" date="2024-05" db="EMBL/GenBank/DDBJ databases">
        <title>Genome sequencing and assembly of Indian major carp, Cirrhinus mrigala (Hamilton, 1822).</title>
        <authorList>
            <person name="Mohindra V."/>
            <person name="Chowdhury L.M."/>
            <person name="Lal K."/>
            <person name="Jena J.K."/>
        </authorList>
    </citation>
    <scope>NUCLEOTIDE SEQUENCE [LARGE SCALE GENOMIC DNA]</scope>
    <source>
        <strain evidence="2">CM1030</strain>
        <tissue evidence="2">Blood</tissue>
    </source>
</reference>
<dbReference type="PANTHER" id="PTHR14043">
    <property type="entry name" value="CCAAT DISPLACEMENT PROTEIN-RELATED"/>
    <property type="match status" value="1"/>
</dbReference>
<evidence type="ECO:0000313" key="2">
    <source>
        <dbReference type="EMBL" id="KAL0187310.1"/>
    </source>
</evidence>
<keyword evidence="3" id="KW-1185">Reference proteome</keyword>
<dbReference type="EMBL" id="JAMKFB020000008">
    <property type="protein sequence ID" value="KAL0187310.1"/>
    <property type="molecule type" value="Genomic_DNA"/>
</dbReference>
<feature type="non-terminal residue" evidence="2">
    <location>
        <position position="66"/>
    </location>
</feature>
<dbReference type="Proteomes" id="UP001529510">
    <property type="component" value="Unassembled WGS sequence"/>
</dbReference>
<dbReference type="AlphaFoldDB" id="A0ABD0QMV8"/>
<keyword evidence="1" id="KW-0175">Coiled coil</keyword>